<evidence type="ECO:0000313" key="1">
    <source>
        <dbReference type="EMBL" id="OGF77403.1"/>
    </source>
</evidence>
<evidence type="ECO:0000313" key="2">
    <source>
        <dbReference type="Proteomes" id="UP000177723"/>
    </source>
</evidence>
<comment type="caution">
    <text evidence="1">The sequence shown here is derived from an EMBL/GenBank/DDBJ whole genome shotgun (WGS) entry which is preliminary data.</text>
</comment>
<accession>A0A1F5WP18</accession>
<gene>
    <name evidence="1" type="ORF">A3F23_03700</name>
</gene>
<reference evidence="1 2" key="1">
    <citation type="journal article" date="2016" name="Nat. Commun.">
        <title>Thousands of microbial genomes shed light on interconnected biogeochemical processes in an aquifer system.</title>
        <authorList>
            <person name="Anantharaman K."/>
            <person name="Brown C.T."/>
            <person name="Hug L.A."/>
            <person name="Sharon I."/>
            <person name="Castelle C.J."/>
            <person name="Probst A.J."/>
            <person name="Thomas B.C."/>
            <person name="Singh A."/>
            <person name="Wilkins M.J."/>
            <person name="Karaoz U."/>
            <person name="Brodie E.L."/>
            <person name="Williams K.H."/>
            <person name="Hubbard S.S."/>
            <person name="Banfield J.F."/>
        </authorList>
    </citation>
    <scope>NUCLEOTIDE SEQUENCE [LARGE SCALE GENOMIC DNA]</scope>
</reference>
<dbReference type="EMBL" id="MFHT01000019">
    <property type="protein sequence ID" value="OGF77403.1"/>
    <property type="molecule type" value="Genomic_DNA"/>
</dbReference>
<sequence>MPPTCVGGFLLAFNNLGGGKKMANDLKIALPAEDDVIRRIQYWKFQIKQHQEKDPEFVWRMHPFAFGNFTTQWDYRFIFKQYRSQVDQFDGHKLVLFPVLFEPKDNLVTARQFLLTLAKEQIPVVAKFPDKEFANNLCDLVVHEIE</sequence>
<proteinExistence type="predicted"/>
<dbReference type="Proteomes" id="UP000177723">
    <property type="component" value="Unassembled WGS sequence"/>
</dbReference>
<protein>
    <submittedName>
        <fullName evidence="1">Uncharacterized protein</fullName>
    </submittedName>
</protein>
<dbReference type="AlphaFoldDB" id="A0A1F5WP18"/>
<organism evidence="1 2">
    <name type="scientific">Candidatus Giovannonibacteria bacterium RIFCSPHIGHO2_12_FULL_43_15</name>
    <dbReference type="NCBI Taxonomy" id="1798341"/>
    <lineage>
        <taxon>Bacteria</taxon>
        <taxon>Candidatus Giovannoniibacteriota</taxon>
    </lineage>
</organism>
<name>A0A1F5WP18_9BACT</name>